<feature type="transmembrane region" description="Helical" evidence="1">
    <location>
        <begin position="55"/>
        <end position="73"/>
    </location>
</feature>
<feature type="transmembrane region" description="Helical" evidence="1">
    <location>
        <begin position="6"/>
        <end position="24"/>
    </location>
</feature>
<dbReference type="AlphaFoldDB" id="A0A929MQX6"/>
<dbReference type="EMBL" id="JABZFV010000160">
    <property type="protein sequence ID" value="MBF0935213.1"/>
    <property type="molecule type" value="Genomic_DNA"/>
</dbReference>
<evidence type="ECO:0000313" key="2">
    <source>
        <dbReference type="EMBL" id="MBF0935213.1"/>
    </source>
</evidence>
<organism evidence="2 3">
    <name type="scientific">Abiotrophia defectiva</name>
    <name type="common">Streptococcus defectivus</name>
    <dbReference type="NCBI Taxonomy" id="46125"/>
    <lineage>
        <taxon>Bacteria</taxon>
        <taxon>Bacillati</taxon>
        <taxon>Bacillota</taxon>
        <taxon>Bacilli</taxon>
        <taxon>Lactobacillales</taxon>
        <taxon>Aerococcaceae</taxon>
        <taxon>Abiotrophia</taxon>
    </lineage>
</organism>
<keyword evidence="1" id="KW-0472">Membrane</keyword>
<sequence length="131" mass="14530">MKIKQVLLPFNAFFLVFSIGNFLILRDTIEALEIALSIPSPIMLASLGSHWPLRIYFGSMLILMVLGIILSLWSLRGQKTTLEKWVVGGTLFGYIALLGLPLSWSYLPIVAMLIVTVVSLMCNRATPCFLG</sequence>
<dbReference type="RefSeq" id="WP_314975931.1">
    <property type="nucleotide sequence ID" value="NZ_CAUTFD010000001.1"/>
</dbReference>
<evidence type="ECO:0000256" key="1">
    <source>
        <dbReference type="SAM" id="Phobius"/>
    </source>
</evidence>
<keyword evidence="1" id="KW-1133">Transmembrane helix</keyword>
<comment type="caution">
    <text evidence="2">The sequence shown here is derived from an EMBL/GenBank/DDBJ whole genome shotgun (WGS) entry which is preliminary data.</text>
</comment>
<name>A0A929MQX6_ABIDE</name>
<gene>
    <name evidence="2" type="ORF">HXK00_06175</name>
</gene>
<proteinExistence type="predicted"/>
<keyword evidence="1" id="KW-0812">Transmembrane</keyword>
<accession>A0A929MQX6</accession>
<evidence type="ECO:0000313" key="3">
    <source>
        <dbReference type="Proteomes" id="UP000757900"/>
    </source>
</evidence>
<feature type="transmembrane region" description="Helical" evidence="1">
    <location>
        <begin position="85"/>
        <end position="104"/>
    </location>
</feature>
<reference evidence="2" key="1">
    <citation type="submission" date="2020-04" db="EMBL/GenBank/DDBJ databases">
        <title>Deep metagenomics examines the oral microbiome during advanced dental caries in children, revealing novel taxa and co-occurrences with host molecules.</title>
        <authorList>
            <person name="Baker J.L."/>
            <person name="Morton J.T."/>
            <person name="Dinis M."/>
            <person name="Alvarez R."/>
            <person name="Tran N.C."/>
            <person name="Knight R."/>
            <person name="Edlund A."/>
        </authorList>
    </citation>
    <scope>NUCLEOTIDE SEQUENCE</scope>
    <source>
        <strain evidence="2">JCVI_23_bin.16</strain>
    </source>
</reference>
<dbReference type="Proteomes" id="UP000757900">
    <property type="component" value="Unassembled WGS sequence"/>
</dbReference>
<protein>
    <submittedName>
        <fullName evidence="2">Uncharacterized protein</fullName>
    </submittedName>
</protein>